<evidence type="ECO:0000313" key="3">
    <source>
        <dbReference type="Proteomes" id="UP001050808"/>
    </source>
</evidence>
<feature type="compositionally biased region" description="Basic residues" evidence="1">
    <location>
        <begin position="28"/>
        <end position="40"/>
    </location>
</feature>
<protein>
    <submittedName>
        <fullName evidence="2">Uncharacterized protein</fullName>
    </submittedName>
</protein>
<evidence type="ECO:0000313" key="2">
    <source>
        <dbReference type="EMBL" id="GHI41211.1"/>
    </source>
</evidence>
<evidence type="ECO:0000256" key="1">
    <source>
        <dbReference type="SAM" id="MobiDB-lite"/>
    </source>
</evidence>
<dbReference type="EMBL" id="BNDY01000017">
    <property type="protein sequence ID" value="GHI41211.1"/>
    <property type="molecule type" value="Genomic_DNA"/>
</dbReference>
<dbReference type="RefSeq" id="WP_189966457.1">
    <property type="nucleotide sequence ID" value="NZ_BMUA01000016.1"/>
</dbReference>
<reference evidence="2" key="1">
    <citation type="submission" date="2024-05" db="EMBL/GenBank/DDBJ databases">
        <title>Whole genome shotgun sequence of Streptomyces violascens NBRC 12920.</title>
        <authorList>
            <person name="Komaki H."/>
            <person name="Tamura T."/>
        </authorList>
    </citation>
    <scope>NUCLEOTIDE SEQUENCE</scope>
    <source>
        <strain evidence="2">NBRC 12920</strain>
    </source>
</reference>
<proteinExistence type="predicted"/>
<name>A0ABQ3QVA4_9ACTN</name>
<gene>
    <name evidence="2" type="ORF">Sviol_56190</name>
</gene>
<accession>A0ABQ3QVA4</accession>
<dbReference type="Proteomes" id="UP001050808">
    <property type="component" value="Unassembled WGS sequence"/>
</dbReference>
<organism evidence="2 3">
    <name type="scientific">Streptomyces violascens</name>
    <dbReference type="NCBI Taxonomy" id="67381"/>
    <lineage>
        <taxon>Bacteria</taxon>
        <taxon>Bacillati</taxon>
        <taxon>Actinomycetota</taxon>
        <taxon>Actinomycetes</taxon>
        <taxon>Kitasatosporales</taxon>
        <taxon>Streptomycetaceae</taxon>
        <taxon>Streptomyces</taxon>
    </lineage>
</organism>
<sequence>MLRPREVGRLGLRDRFRDEDYRTSGDRRRARRTYRSRGKQRARAEIARLIADMPNEEN</sequence>
<keyword evidence="3" id="KW-1185">Reference proteome</keyword>
<feature type="region of interest" description="Disordered" evidence="1">
    <location>
        <begin position="21"/>
        <end position="40"/>
    </location>
</feature>
<comment type="caution">
    <text evidence="2">The sequence shown here is derived from an EMBL/GenBank/DDBJ whole genome shotgun (WGS) entry which is preliminary data.</text>
</comment>